<dbReference type="STRING" id="576137.A0A1L7XJS1"/>
<feature type="compositionally biased region" description="Acidic residues" evidence="1">
    <location>
        <begin position="987"/>
        <end position="1008"/>
    </location>
</feature>
<dbReference type="InterPro" id="IPR013721">
    <property type="entry name" value="STAG"/>
</dbReference>
<reference evidence="3 4" key="1">
    <citation type="submission" date="2016-03" db="EMBL/GenBank/DDBJ databases">
        <authorList>
            <person name="Ploux O."/>
        </authorList>
    </citation>
    <scope>NUCLEOTIDE SEQUENCE [LARGE SCALE GENOMIC DNA]</scope>
    <source>
        <strain evidence="3 4">UAMH 11012</strain>
    </source>
</reference>
<dbReference type="AlphaFoldDB" id="A0A1L7XJS1"/>
<dbReference type="Proteomes" id="UP000184330">
    <property type="component" value="Unassembled WGS sequence"/>
</dbReference>
<feature type="domain" description="SCD" evidence="2">
    <location>
        <begin position="354"/>
        <end position="438"/>
    </location>
</feature>
<dbReference type="InterPro" id="IPR020839">
    <property type="entry name" value="SCD"/>
</dbReference>
<dbReference type="OrthoDB" id="498590at2759"/>
<dbReference type="InterPro" id="IPR039662">
    <property type="entry name" value="Cohesin_Scc3/SA"/>
</dbReference>
<dbReference type="PANTHER" id="PTHR11199">
    <property type="entry name" value="STROMAL ANTIGEN"/>
    <property type="match status" value="1"/>
</dbReference>
<protein>
    <submittedName>
        <fullName evidence="3">Related to nuclear protein SA-1</fullName>
    </submittedName>
</protein>
<dbReference type="PROSITE" id="PS51425">
    <property type="entry name" value="SCD"/>
    <property type="match status" value="1"/>
</dbReference>
<evidence type="ECO:0000313" key="4">
    <source>
        <dbReference type="Proteomes" id="UP000184330"/>
    </source>
</evidence>
<feature type="region of interest" description="Disordered" evidence="1">
    <location>
        <begin position="1073"/>
        <end position="1162"/>
    </location>
</feature>
<feature type="region of interest" description="Disordered" evidence="1">
    <location>
        <begin position="980"/>
        <end position="1020"/>
    </location>
</feature>
<evidence type="ECO:0000256" key="1">
    <source>
        <dbReference type="SAM" id="MobiDB-lite"/>
    </source>
</evidence>
<evidence type="ECO:0000313" key="3">
    <source>
        <dbReference type="EMBL" id="CZR65207.1"/>
    </source>
</evidence>
<dbReference type="SUPFAM" id="SSF48371">
    <property type="entry name" value="ARM repeat"/>
    <property type="match status" value="2"/>
</dbReference>
<feature type="compositionally biased region" description="Acidic residues" evidence="1">
    <location>
        <begin position="60"/>
        <end position="85"/>
    </location>
</feature>
<dbReference type="EMBL" id="FJOG01000029">
    <property type="protein sequence ID" value="CZR65207.1"/>
    <property type="molecule type" value="Genomic_DNA"/>
</dbReference>
<dbReference type="Pfam" id="PF21581">
    <property type="entry name" value="SCD"/>
    <property type="match status" value="1"/>
</dbReference>
<dbReference type="InterPro" id="IPR056396">
    <property type="entry name" value="HEAT_SCC3-SA"/>
</dbReference>
<dbReference type="GO" id="GO:0003682">
    <property type="term" value="F:chromatin binding"/>
    <property type="evidence" value="ECO:0007669"/>
    <property type="project" value="TreeGrafter"/>
</dbReference>
<feature type="compositionally biased region" description="Polar residues" evidence="1">
    <location>
        <begin position="1"/>
        <end position="22"/>
    </location>
</feature>
<proteinExistence type="predicted"/>
<feature type="compositionally biased region" description="Acidic residues" evidence="1">
    <location>
        <begin position="1131"/>
        <end position="1162"/>
    </location>
</feature>
<organism evidence="3 4">
    <name type="scientific">Phialocephala subalpina</name>
    <dbReference type="NCBI Taxonomy" id="576137"/>
    <lineage>
        <taxon>Eukaryota</taxon>
        <taxon>Fungi</taxon>
        <taxon>Dikarya</taxon>
        <taxon>Ascomycota</taxon>
        <taxon>Pezizomycotina</taxon>
        <taxon>Leotiomycetes</taxon>
        <taxon>Helotiales</taxon>
        <taxon>Mollisiaceae</taxon>
        <taxon>Phialocephala</taxon>
        <taxon>Phialocephala fortinii species complex</taxon>
    </lineage>
</organism>
<sequence>MTTRRTPLMDISNNDVSSTPGATASRRKSGRAVKVPEKFVPDAPSTQQAPASAKRKRGEEDDENDASEIDEDEEEIEEEEESAAEEEVRAVKRKQPKKAKKPATKKPKVNGTAAHEEAPPVRLPARPKKAKRVAIADKDAEGLYADVYTSGLSSKDVAGQWVSRLQDDGPAAMVELVNFLLRSSGCTIEITRDDIDDVDNVAGKVGDLQEEYQAQNPTDYPLISKSKSSHAFRESLVTFFSDLLEALHETKIVYTEKALMENLHMWFSSLSTSTCRPFRHTTTVAALSLISSMCRVASEEIETAAKHQRQLVAAKKNKKPNKARLADFQSKVDANEEQKSILEEQIQMLYDAIYVHRYRDVDPKIRLDCCEALGDWIMTLSSVFYEGQYLRYMGWMMSDSHALMRQEVIKQLQAIMEKLETGLMRHFIERFRPRLVEIATRDAEPDVRAPAVELLESVRQAGMLEPDDIDVIGKLIFDSEPKVRKAVTPFFAESINDLYDAKVEELGGDEFLEEHLPIEDEEDFDTPRPEWIRLKCLAESLLSYDVQDVDDMPSQIEAADFLNVSGPESRFSLAAQALYEKVPAIKNWELLAGYLLFDHTSAAAGTDAEQELRESFKPAEKEELILLEVLNAVVKLGLSDAEEADKEKAKKKHARRDNHEAREAAARRLAGLIPGLLKKYGADPKTATVVLRLEHVLNLNIFQELRQDSTVYAKLLDEISAQFSSHADKGVLSEAGAALLHARGYEELEEVADNKVQTLWEDTTSILRKISKAGEITVRGTLSPKLLTELSHNLARLEQLASISSCVEALEAEAGKDSRQPIAILLDIIARGVYEDAHDEARENLEDEVVLSAIRTSMFYFMWKVRSFTEAANSGEEIADLEIDHLKEWQDVFVTNLVVTFSSRSTLDTARLVGAGTLLDLHVLFATLRPAKTSKGKNSQAEASNENAYLQSLVKEIDPTYQPELISIFDALEKQFAKKSKKKLEEPSDDEEPEDLESESEEEEDENSSEGARQAESLRTEQQLCEFSGKLVLAILAQVIDASGPPKGKLRSRIQRNRHRLGSNFKEVVAYLDEPKPKKKANKSKAQPAKKTSVLAKSTELVEEEEEEDDPFADVEPEEGTVEDLRRRELLDEEPEGGGEDNGEEEEEEGGGDDDDDDVMGD</sequence>
<dbReference type="Pfam" id="PF08514">
    <property type="entry name" value="STAG"/>
    <property type="match status" value="1"/>
</dbReference>
<dbReference type="GO" id="GO:0008278">
    <property type="term" value="C:cohesin complex"/>
    <property type="evidence" value="ECO:0007669"/>
    <property type="project" value="TreeGrafter"/>
</dbReference>
<dbReference type="GO" id="GO:0005634">
    <property type="term" value="C:nucleus"/>
    <property type="evidence" value="ECO:0007669"/>
    <property type="project" value="TreeGrafter"/>
</dbReference>
<accession>A0A1L7XJS1</accession>
<feature type="compositionally biased region" description="Acidic residues" evidence="1">
    <location>
        <begin position="1101"/>
        <end position="1122"/>
    </location>
</feature>
<dbReference type="InterPro" id="IPR016024">
    <property type="entry name" value="ARM-type_fold"/>
</dbReference>
<feature type="compositionally biased region" description="Basic residues" evidence="1">
    <location>
        <begin position="91"/>
        <end position="108"/>
    </location>
</feature>
<dbReference type="InterPro" id="IPR011989">
    <property type="entry name" value="ARM-like"/>
</dbReference>
<dbReference type="Gene3D" id="1.25.10.10">
    <property type="entry name" value="Leucine-rich Repeat Variant"/>
    <property type="match status" value="1"/>
</dbReference>
<dbReference type="Pfam" id="PF24571">
    <property type="entry name" value="HEAT_SCC3-SA"/>
    <property type="match status" value="1"/>
</dbReference>
<dbReference type="GO" id="GO:0000785">
    <property type="term" value="C:chromatin"/>
    <property type="evidence" value="ECO:0007669"/>
    <property type="project" value="TreeGrafter"/>
</dbReference>
<evidence type="ECO:0000259" key="2">
    <source>
        <dbReference type="PROSITE" id="PS51425"/>
    </source>
</evidence>
<dbReference type="GO" id="GO:0007062">
    <property type="term" value="P:sister chromatid cohesion"/>
    <property type="evidence" value="ECO:0007669"/>
    <property type="project" value="UniProtKB-ARBA"/>
</dbReference>
<keyword evidence="4" id="KW-1185">Reference proteome</keyword>
<feature type="region of interest" description="Disordered" evidence="1">
    <location>
        <begin position="1"/>
        <end position="133"/>
    </location>
</feature>
<dbReference type="PANTHER" id="PTHR11199:SF0">
    <property type="entry name" value="LD34181P-RELATED"/>
    <property type="match status" value="1"/>
</dbReference>
<gene>
    <name evidence="3" type="ORF">PAC_15107</name>
</gene>
<name>A0A1L7XJS1_9HELO</name>